<dbReference type="Proteomes" id="UP000826271">
    <property type="component" value="Unassembled WGS sequence"/>
</dbReference>
<name>A0AAV6WNG5_9LAMI</name>
<feature type="region of interest" description="Disordered" evidence="1">
    <location>
        <begin position="133"/>
        <end position="166"/>
    </location>
</feature>
<reference evidence="2" key="1">
    <citation type="submission" date="2019-10" db="EMBL/GenBank/DDBJ databases">
        <authorList>
            <person name="Zhang R."/>
            <person name="Pan Y."/>
            <person name="Wang J."/>
            <person name="Ma R."/>
            <person name="Yu S."/>
        </authorList>
    </citation>
    <scope>NUCLEOTIDE SEQUENCE</scope>
    <source>
        <strain evidence="2">LA-IB0</strain>
        <tissue evidence="2">Leaf</tissue>
    </source>
</reference>
<protein>
    <submittedName>
        <fullName evidence="2">Uncharacterized protein</fullName>
    </submittedName>
</protein>
<organism evidence="2 3">
    <name type="scientific">Buddleja alternifolia</name>
    <dbReference type="NCBI Taxonomy" id="168488"/>
    <lineage>
        <taxon>Eukaryota</taxon>
        <taxon>Viridiplantae</taxon>
        <taxon>Streptophyta</taxon>
        <taxon>Embryophyta</taxon>
        <taxon>Tracheophyta</taxon>
        <taxon>Spermatophyta</taxon>
        <taxon>Magnoliopsida</taxon>
        <taxon>eudicotyledons</taxon>
        <taxon>Gunneridae</taxon>
        <taxon>Pentapetalae</taxon>
        <taxon>asterids</taxon>
        <taxon>lamiids</taxon>
        <taxon>Lamiales</taxon>
        <taxon>Scrophulariaceae</taxon>
        <taxon>Buddlejeae</taxon>
        <taxon>Buddleja</taxon>
    </lineage>
</organism>
<feature type="region of interest" description="Disordered" evidence="1">
    <location>
        <begin position="1"/>
        <end position="24"/>
    </location>
</feature>
<dbReference type="AlphaFoldDB" id="A0AAV6WNG5"/>
<comment type="caution">
    <text evidence="2">The sequence shown here is derived from an EMBL/GenBank/DDBJ whole genome shotgun (WGS) entry which is preliminary data.</text>
</comment>
<proteinExistence type="predicted"/>
<evidence type="ECO:0000313" key="2">
    <source>
        <dbReference type="EMBL" id="KAG8372096.1"/>
    </source>
</evidence>
<evidence type="ECO:0000256" key="1">
    <source>
        <dbReference type="SAM" id="MobiDB-lite"/>
    </source>
</evidence>
<evidence type="ECO:0000313" key="3">
    <source>
        <dbReference type="Proteomes" id="UP000826271"/>
    </source>
</evidence>
<keyword evidence="3" id="KW-1185">Reference proteome</keyword>
<dbReference type="InterPro" id="IPR038089">
    <property type="entry name" value="Med31_sf"/>
</dbReference>
<dbReference type="Gene3D" id="1.10.10.1340">
    <property type="entry name" value="Mediator of RNA polymerase II, submodule Med31 (Soh1)"/>
    <property type="match status" value="1"/>
</dbReference>
<dbReference type="EMBL" id="WHWC01000012">
    <property type="protein sequence ID" value="KAG8372096.1"/>
    <property type="molecule type" value="Genomic_DNA"/>
</dbReference>
<accession>A0AAV6WNG5</accession>
<feature type="compositionally biased region" description="Basic and acidic residues" evidence="1">
    <location>
        <begin position="154"/>
        <end position="166"/>
    </location>
</feature>
<sequence length="166" mass="18735">MASDQDFPMEEANPPPSAKNIYKDPDDGRQRFLLELEFEQCLANPTYTHLTCVAVSEMQWHILQTRFQELQKIHEEMDKKLEQRVKDGVMAVLNAIGMFPGHPGQFPAPAPGYFPPLAANFFPVPTPLAPSQYPVVGNYRAPGQNPPPHYQPPGRDHSPDQHHARD</sequence>
<gene>
    <name evidence="2" type="ORF">BUALT_Bualt12G0031000</name>
</gene>